<evidence type="ECO:0000313" key="2">
    <source>
        <dbReference type="EMBL" id="EDV47601.1"/>
    </source>
</evidence>
<evidence type="ECO:0000313" key="3">
    <source>
        <dbReference type="Proteomes" id="UP000008711"/>
    </source>
</evidence>
<dbReference type="EMBL" id="CH954180">
    <property type="protein sequence ID" value="EDV47601.1"/>
    <property type="molecule type" value="Genomic_DNA"/>
</dbReference>
<dbReference type="Proteomes" id="UP000008711">
    <property type="component" value="Unassembled WGS sequence"/>
</dbReference>
<dbReference type="KEGG" id="der:6549924"/>
<feature type="compositionally biased region" description="Basic residues" evidence="1">
    <location>
        <begin position="40"/>
        <end position="54"/>
    </location>
</feature>
<gene>
    <name evidence="2" type="primary">Dere\GG17549</name>
    <name evidence="2" type="synonym">dere_GLEANR_2468</name>
    <name evidence="2" type="synonym">GG17549</name>
    <name evidence="2" type="ORF">Dere_GG17549</name>
</gene>
<evidence type="ECO:0000256" key="1">
    <source>
        <dbReference type="SAM" id="MobiDB-lite"/>
    </source>
</evidence>
<dbReference type="HOGENOM" id="CLU_974074_0_0_1"/>
<protein>
    <submittedName>
        <fullName evidence="2">Uncharacterized protein</fullName>
    </submittedName>
</protein>
<dbReference type="PhylomeDB" id="B3NYC2"/>
<dbReference type="AlphaFoldDB" id="B3NYC2"/>
<reference evidence="2 3" key="2">
    <citation type="journal article" date="2008" name="Bioinformatics">
        <title>Assembly reconciliation.</title>
        <authorList>
            <person name="Zimin A.V."/>
            <person name="Smith D.R."/>
            <person name="Sutton G."/>
            <person name="Yorke J.A."/>
        </authorList>
    </citation>
    <scope>NUCLEOTIDE SEQUENCE [LARGE SCALE GENOMIC DNA]</scope>
    <source>
        <strain evidence="2 3">TSC#14021-0224.01</strain>
    </source>
</reference>
<feature type="compositionally biased region" description="Basic residues" evidence="1">
    <location>
        <begin position="1"/>
        <end position="10"/>
    </location>
</feature>
<dbReference type="OMA" id="KPMRRSP"/>
<proteinExistence type="predicted"/>
<sequence>MPKSKQRSPRKAVAMPLSTRQPRPKVKSAGNTKSKVLQKSVKKSLKNPLKKPLRRSPLMRAALQPTVLGLAKVRPVKRPRVTVKKSHPQPLDALQSLGMSRRTKLIDARPQRSAGGTSVLFLDKDSRVQGSKTAKHMKPSAAASDKNQVTRLKRRIESRRMIKDETRATDGVNFFCNLGVKKVDSPSPRRDQQVRKRGEAEFGARLAAGEGTRMRDSDLQGPARTHPSGLSSLVGRVAGIGAFANDVVVPLSSRLPIIDFISTKEFQIMSAASKPKSHPRQKNTHF</sequence>
<organism evidence="2 3">
    <name type="scientific">Drosophila erecta</name>
    <name type="common">Fruit fly</name>
    <dbReference type="NCBI Taxonomy" id="7220"/>
    <lineage>
        <taxon>Eukaryota</taxon>
        <taxon>Metazoa</taxon>
        <taxon>Ecdysozoa</taxon>
        <taxon>Arthropoda</taxon>
        <taxon>Hexapoda</taxon>
        <taxon>Insecta</taxon>
        <taxon>Pterygota</taxon>
        <taxon>Neoptera</taxon>
        <taxon>Endopterygota</taxon>
        <taxon>Diptera</taxon>
        <taxon>Brachycera</taxon>
        <taxon>Muscomorpha</taxon>
        <taxon>Ephydroidea</taxon>
        <taxon>Drosophilidae</taxon>
        <taxon>Drosophila</taxon>
        <taxon>Sophophora</taxon>
    </lineage>
</organism>
<accession>B3NYC2</accession>
<feature type="region of interest" description="Disordered" evidence="1">
    <location>
        <begin position="1"/>
        <end position="54"/>
    </location>
</feature>
<keyword evidence="3" id="KW-1185">Reference proteome</keyword>
<dbReference type="OrthoDB" id="7873253at2759"/>
<name>B3NYC2_DROER</name>
<reference evidence="2 3" key="1">
    <citation type="journal article" date="2007" name="Nature">
        <title>Evolution of genes and genomes on the Drosophila phylogeny.</title>
        <authorList>
            <consortium name="Drosophila 12 Genomes Consortium"/>
            <person name="Clark A.G."/>
            <person name="Eisen M.B."/>
            <person name="Smith D.R."/>
            <person name="Bergman C.M."/>
            <person name="Oliver B."/>
            <person name="Markow T.A."/>
            <person name="Kaufman T.C."/>
            <person name="Kellis M."/>
            <person name="Gelbart W."/>
            <person name="Iyer V.N."/>
            <person name="Pollard D.A."/>
            <person name="Sackton T.B."/>
            <person name="Larracuente A.M."/>
            <person name="Singh N.D."/>
            <person name="Abad J.P."/>
            <person name="Abt D.N."/>
            <person name="Adryan B."/>
            <person name="Aguade M."/>
            <person name="Akashi H."/>
            <person name="Anderson W.W."/>
            <person name="Aquadro C.F."/>
            <person name="Ardell D.H."/>
            <person name="Arguello R."/>
            <person name="Artieri C.G."/>
            <person name="Barbash D.A."/>
            <person name="Barker D."/>
            <person name="Barsanti P."/>
            <person name="Batterham P."/>
            <person name="Batzoglou S."/>
            <person name="Begun D."/>
            <person name="Bhutkar A."/>
            <person name="Blanco E."/>
            <person name="Bosak S.A."/>
            <person name="Bradley R.K."/>
            <person name="Brand A.D."/>
            <person name="Brent M.R."/>
            <person name="Brooks A.N."/>
            <person name="Brown R.H."/>
            <person name="Butlin R.K."/>
            <person name="Caggese C."/>
            <person name="Calvi B.R."/>
            <person name="Bernardo de Carvalho A."/>
            <person name="Caspi A."/>
            <person name="Castrezana S."/>
            <person name="Celniker S.E."/>
            <person name="Chang J.L."/>
            <person name="Chapple C."/>
            <person name="Chatterji S."/>
            <person name="Chinwalla A."/>
            <person name="Civetta A."/>
            <person name="Clifton S.W."/>
            <person name="Comeron J.M."/>
            <person name="Costello J.C."/>
            <person name="Coyne J.A."/>
            <person name="Daub J."/>
            <person name="David R.G."/>
            <person name="Delcher A.L."/>
            <person name="Delehaunty K."/>
            <person name="Do C.B."/>
            <person name="Ebling H."/>
            <person name="Edwards K."/>
            <person name="Eickbush T."/>
            <person name="Evans J.D."/>
            <person name="Filipski A."/>
            <person name="Findeiss S."/>
            <person name="Freyhult E."/>
            <person name="Fulton L."/>
            <person name="Fulton R."/>
            <person name="Garcia A.C."/>
            <person name="Gardiner A."/>
            <person name="Garfield D.A."/>
            <person name="Garvin B.E."/>
            <person name="Gibson G."/>
            <person name="Gilbert D."/>
            <person name="Gnerre S."/>
            <person name="Godfrey J."/>
            <person name="Good R."/>
            <person name="Gotea V."/>
            <person name="Gravely B."/>
            <person name="Greenberg A.J."/>
            <person name="Griffiths-Jones S."/>
            <person name="Gross S."/>
            <person name="Guigo R."/>
            <person name="Gustafson E.A."/>
            <person name="Haerty W."/>
            <person name="Hahn M.W."/>
            <person name="Halligan D.L."/>
            <person name="Halpern A.L."/>
            <person name="Halter G.M."/>
            <person name="Han M.V."/>
            <person name="Heger A."/>
            <person name="Hillier L."/>
            <person name="Hinrichs A.S."/>
            <person name="Holmes I."/>
            <person name="Hoskins R.A."/>
            <person name="Hubisz M.J."/>
            <person name="Hultmark D."/>
            <person name="Huntley M.A."/>
            <person name="Jaffe D.B."/>
            <person name="Jagadeeshan S."/>
            <person name="Jeck W.R."/>
            <person name="Johnson J."/>
            <person name="Jones C.D."/>
            <person name="Jordan W.C."/>
            <person name="Karpen G.H."/>
            <person name="Kataoka E."/>
            <person name="Keightley P.D."/>
            <person name="Kheradpour P."/>
            <person name="Kirkness E.F."/>
            <person name="Koerich L.B."/>
            <person name="Kristiansen K."/>
            <person name="Kudrna D."/>
            <person name="Kulathinal R.J."/>
            <person name="Kumar S."/>
            <person name="Kwok R."/>
            <person name="Lander E."/>
            <person name="Langley C.H."/>
            <person name="Lapoint R."/>
            <person name="Lazzaro B.P."/>
            <person name="Lee S.J."/>
            <person name="Levesque L."/>
            <person name="Li R."/>
            <person name="Lin C.F."/>
            <person name="Lin M.F."/>
            <person name="Lindblad-Toh K."/>
            <person name="Llopart A."/>
            <person name="Long M."/>
            <person name="Low L."/>
            <person name="Lozovsky E."/>
            <person name="Lu J."/>
            <person name="Luo M."/>
            <person name="Machado C.A."/>
            <person name="Makalowski W."/>
            <person name="Marzo M."/>
            <person name="Matsuda M."/>
            <person name="Matzkin L."/>
            <person name="McAllister B."/>
            <person name="McBride C.S."/>
            <person name="McKernan B."/>
            <person name="McKernan K."/>
            <person name="Mendez-Lago M."/>
            <person name="Minx P."/>
            <person name="Mollenhauer M.U."/>
            <person name="Montooth K."/>
            <person name="Mount S.M."/>
            <person name="Mu X."/>
            <person name="Myers E."/>
            <person name="Negre B."/>
            <person name="Newfeld S."/>
            <person name="Nielsen R."/>
            <person name="Noor M.A."/>
            <person name="O'Grady P."/>
            <person name="Pachter L."/>
            <person name="Papaceit M."/>
            <person name="Parisi M.J."/>
            <person name="Parisi M."/>
            <person name="Parts L."/>
            <person name="Pedersen J.S."/>
            <person name="Pesole G."/>
            <person name="Phillippy A.M."/>
            <person name="Ponting C.P."/>
            <person name="Pop M."/>
            <person name="Porcelli D."/>
            <person name="Powell J.R."/>
            <person name="Prohaska S."/>
            <person name="Pruitt K."/>
            <person name="Puig M."/>
            <person name="Quesneville H."/>
            <person name="Ram K.R."/>
            <person name="Rand D."/>
            <person name="Rasmussen M.D."/>
            <person name="Reed L.K."/>
            <person name="Reenan R."/>
            <person name="Reily A."/>
            <person name="Remington K.A."/>
            <person name="Rieger T.T."/>
            <person name="Ritchie M.G."/>
            <person name="Robin C."/>
            <person name="Rogers Y.H."/>
            <person name="Rohde C."/>
            <person name="Rozas J."/>
            <person name="Rubenfield M.J."/>
            <person name="Ruiz A."/>
            <person name="Russo S."/>
            <person name="Salzberg S.L."/>
            <person name="Sanchez-Gracia A."/>
            <person name="Saranga D.J."/>
            <person name="Sato H."/>
            <person name="Schaeffer S.W."/>
            <person name="Schatz M.C."/>
            <person name="Schlenke T."/>
            <person name="Schwartz R."/>
            <person name="Segarra C."/>
            <person name="Singh R.S."/>
            <person name="Sirot L."/>
            <person name="Sirota M."/>
            <person name="Sisneros N.B."/>
            <person name="Smith C.D."/>
            <person name="Smith T.F."/>
            <person name="Spieth J."/>
            <person name="Stage D.E."/>
            <person name="Stark A."/>
            <person name="Stephan W."/>
            <person name="Strausberg R.L."/>
            <person name="Strempel S."/>
            <person name="Sturgill D."/>
            <person name="Sutton G."/>
            <person name="Sutton G.G."/>
            <person name="Tao W."/>
            <person name="Teichmann S."/>
            <person name="Tobari Y.N."/>
            <person name="Tomimura Y."/>
            <person name="Tsolas J.M."/>
            <person name="Valente V.L."/>
            <person name="Venter E."/>
            <person name="Venter J.C."/>
            <person name="Vicario S."/>
            <person name="Vieira F.G."/>
            <person name="Vilella A.J."/>
            <person name="Villasante A."/>
            <person name="Walenz B."/>
            <person name="Wang J."/>
            <person name="Wasserman M."/>
            <person name="Watts T."/>
            <person name="Wilson D."/>
            <person name="Wilson R.K."/>
            <person name="Wing R.A."/>
            <person name="Wolfner M.F."/>
            <person name="Wong A."/>
            <person name="Wong G.K."/>
            <person name="Wu C.I."/>
            <person name="Wu G."/>
            <person name="Yamamoto D."/>
            <person name="Yang H.P."/>
            <person name="Yang S.P."/>
            <person name="Yorke J.A."/>
            <person name="Yoshida K."/>
            <person name="Zdobnov E."/>
            <person name="Zhang P."/>
            <person name="Zhang Y."/>
            <person name="Zimin A.V."/>
            <person name="Baldwin J."/>
            <person name="Abdouelleil A."/>
            <person name="Abdulkadir J."/>
            <person name="Abebe A."/>
            <person name="Abera B."/>
            <person name="Abreu J."/>
            <person name="Acer S.C."/>
            <person name="Aftuck L."/>
            <person name="Alexander A."/>
            <person name="An P."/>
            <person name="Anderson E."/>
            <person name="Anderson S."/>
            <person name="Arachi H."/>
            <person name="Azer M."/>
            <person name="Bachantsang P."/>
            <person name="Barry A."/>
            <person name="Bayul T."/>
            <person name="Berlin A."/>
            <person name="Bessette D."/>
            <person name="Bloom T."/>
            <person name="Blye J."/>
            <person name="Boguslavskiy L."/>
            <person name="Bonnet C."/>
            <person name="Boukhgalter B."/>
            <person name="Bourzgui I."/>
            <person name="Brown A."/>
            <person name="Cahill P."/>
            <person name="Channer S."/>
            <person name="Cheshatsang Y."/>
            <person name="Chuda L."/>
            <person name="Citroen M."/>
            <person name="Collymore A."/>
            <person name="Cooke P."/>
            <person name="Costello M."/>
            <person name="D'Aco K."/>
            <person name="Daza R."/>
            <person name="De Haan G."/>
            <person name="DeGray S."/>
            <person name="DeMaso C."/>
            <person name="Dhargay N."/>
            <person name="Dooley K."/>
            <person name="Dooley E."/>
            <person name="Doricent M."/>
            <person name="Dorje P."/>
            <person name="Dorjee K."/>
            <person name="Dupes A."/>
            <person name="Elong R."/>
            <person name="Falk J."/>
            <person name="Farina A."/>
            <person name="Faro S."/>
            <person name="Ferguson D."/>
            <person name="Fisher S."/>
            <person name="Foley C.D."/>
            <person name="Franke A."/>
            <person name="Friedrich D."/>
            <person name="Gadbois L."/>
            <person name="Gearin G."/>
            <person name="Gearin C.R."/>
            <person name="Giannoukos G."/>
            <person name="Goode T."/>
            <person name="Graham J."/>
            <person name="Grandbois E."/>
            <person name="Grewal S."/>
            <person name="Gyaltsen K."/>
            <person name="Hafez N."/>
            <person name="Hagos B."/>
            <person name="Hall J."/>
            <person name="Henson C."/>
            <person name="Hollinger A."/>
            <person name="Honan T."/>
            <person name="Huard M.D."/>
            <person name="Hughes L."/>
            <person name="Hurhula B."/>
            <person name="Husby M.E."/>
            <person name="Kamat A."/>
            <person name="Kanga B."/>
            <person name="Kashin S."/>
            <person name="Khazanovich D."/>
            <person name="Kisner P."/>
            <person name="Lance K."/>
            <person name="Lara M."/>
            <person name="Lee W."/>
            <person name="Lennon N."/>
            <person name="Letendre F."/>
            <person name="LeVine R."/>
            <person name="Lipovsky A."/>
            <person name="Liu X."/>
            <person name="Liu J."/>
            <person name="Liu S."/>
            <person name="Lokyitsang T."/>
            <person name="Lokyitsang Y."/>
            <person name="Lubonja R."/>
            <person name="Lui A."/>
            <person name="MacDonald P."/>
            <person name="Magnisalis V."/>
            <person name="Maru K."/>
            <person name="Matthews C."/>
            <person name="McCusker W."/>
            <person name="McDonough S."/>
            <person name="Mehta T."/>
            <person name="Meldrim J."/>
            <person name="Meneus L."/>
            <person name="Mihai O."/>
            <person name="Mihalev A."/>
            <person name="Mihova T."/>
            <person name="Mittelman R."/>
            <person name="Mlenga V."/>
            <person name="Montmayeur A."/>
            <person name="Mulrain L."/>
            <person name="Navidi A."/>
            <person name="Naylor J."/>
            <person name="Negash T."/>
            <person name="Nguyen T."/>
            <person name="Nguyen N."/>
            <person name="Nicol R."/>
            <person name="Norbu C."/>
            <person name="Norbu N."/>
            <person name="Novod N."/>
            <person name="O'Neill B."/>
            <person name="Osman S."/>
            <person name="Markiewicz E."/>
            <person name="Oyono O.L."/>
            <person name="Patti C."/>
            <person name="Phunkhang P."/>
            <person name="Pierre F."/>
            <person name="Priest M."/>
            <person name="Raghuraman S."/>
            <person name="Rege F."/>
            <person name="Reyes R."/>
            <person name="Rise C."/>
            <person name="Rogov P."/>
            <person name="Ross K."/>
            <person name="Ryan E."/>
            <person name="Settipalli S."/>
            <person name="Shea T."/>
            <person name="Sherpa N."/>
            <person name="Shi L."/>
            <person name="Shih D."/>
            <person name="Sparrow T."/>
            <person name="Spaulding J."/>
            <person name="Stalker J."/>
            <person name="Stange-Thomann N."/>
            <person name="Stavropoulos S."/>
            <person name="Stone C."/>
            <person name="Strader C."/>
            <person name="Tesfaye S."/>
            <person name="Thomson T."/>
            <person name="Thoulutsang Y."/>
            <person name="Thoulutsang D."/>
            <person name="Topham K."/>
            <person name="Topping I."/>
            <person name="Tsamla T."/>
            <person name="Vassiliev H."/>
            <person name="Vo A."/>
            <person name="Wangchuk T."/>
            <person name="Wangdi T."/>
            <person name="Weiand M."/>
            <person name="Wilkinson J."/>
            <person name="Wilson A."/>
            <person name="Yadav S."/>
            <person name="Young G."/>
            <person name="Yu Q."/>
            <person name="Zembek L."/>
            <person name="Zhong D."/>
            <person name="Zimmer A."/>
            <person name="Zwirko Z."/>
            <person name="Jaffe D.B."/>
            <person name="Alvarez P."/>
            <person name="Brockman W."/>
            <person name="Butler J."/>
            <person name="Chin C."/>
            <person name="Gnerre S."/>
            <person name="Grabherr M."/>
            <person name="Kleber M."/>
            <person name="Mauceli E."/>
            <person name="MacCallum I."/>
        </authorList>
    </citation>
    <scope>NUCLEOTIDE SEQUENCE [LARGE SCALE GENOMIC DNA]</scope>
    <source>
        <strain evidence="2 3">TSC#14021-0224.01</strain>
    </source>
</reference>